<reference evidence="1" key="1">
    <citation type="submission" date="2021-03" db="EMBL/GenBank/DDBJ databases">
        <title>Evolutionary priming and transition to the ectomycorrhizal habit in an iconic lineage of mushroom-forming fungi: is preadaptation a requirement?</title>
        <authorList>
            <consortium name="DOE Joint Genome Institute"/>
            <person name="Looney B.P."/>
            <person name="Miyauchi S."/>
            <person name="Morin E."/>
            <person name="Drula E."/>
            <person name="Courty P.E."/>
            <person name="Chicoki N."/>
            <person name="Fauchery L."/>
            <person name="Kohler A."/>
            <person name="Kuo A."/>
            <person name="LaButti K."/>
            <person name="Pangilinan J."/>
            <person name="Lipzen A."/>
            <person name="Riley R."/>
            <person name="Andreopoulos W."/>
            <person name="He G."/>
            <person name="Johnson J."/>
            <person name="Barry K.W."/>
            <person name="Grigoriev I.V."/>
            <person name="Nagy L."/>
            <person name="Hibbett D."/>
            <person name="Henrissat B."/>
            <person name="Matheny P.B."/>
            <person name="Labbe J."/>
            <person name="Martin A.F."/>
        </authorList>
    </citation>
    <scope>NUCLEOTIDE SEQUENCE</scope>
    <source>
        <strain evidence="1">BPL698</strain>
    </source>
</reference>
<evidence type="ECO:0000313" key="1">
    <source>
        <dbReference type="EMBL" id="KAI9463773.1"/>
    </source>
</evidence>
<name>A0ACC0U5G6_9AGAM</name>
<keyword evidence="2" id="KW-1185">Reference proteome</keyword>
<gene>
    <name evidence="1" type="ORF">F5148DRAFT_982359</name>
</gene>
<proteinExistence type="predicted"/>
<organism evidence="1 2">
    <name type="scientific">Russula earlei</name>
    <dbReference type="NCBI Taxonomy" id="71964"/>
    <lineage>
        <taxon>Eukaryota</taxon>
        <taxon>Fungi</taxon>
        <taxon>Dikarya</taxon>
        <taxon>Basidiomycota</taxon>
        <taxon>Agaricomycotina</taxon>
        <taxon>Agaricomycetes</taxon>
        <taxon>Russulales</taxon>
        <taxon>Russulaceae</taxon>
        <taxon>Russula</taxon>
    </lineage>
</organism>
<evidence type="ECO:0000313" key="2">
    <source>
        <dbReference type="Proteomes" id="UP001207468"/>
    </source>
</evidence>
<dbReference type="EMBL" id="JAGFNK010000156">
    <property type="protein sequence ID" value="KAI9463773.1"/>
    <property type="molecule type" value="Genomic_DNA"/>
</dbReference>
<accession>A0ACC0U5G6</accession>
<dbReference type="Proteomes" id="UP001207468">
    <property type="component" value="Unassembled WGS sequence"/>
</dbReference>
<protein>
    <submittedName>
        <fullName evidence="1">Uncharacterized protein</fullName>
    </submittedName>
</protein>
<sequence length="195" mass="21853">MPKAPYVQPPSPGCPIPNSPLLIDFSVVTTRGTVVPQRRWTPADEVDVRRHVESAALQLPMFFVNRRSGVGFWLPDILQGRDHDLYHGDREASLGGRTTTTIRINWPGYGDFKRQIPAKDETYSRNPITLARFMKHIGTSVDKFFNQCMASGHLADPRWRIGMQGITQSDVKIIGAVHVSAGTWMPIIQLTGYVL</sequence>
<comment type="caution">
    <text evidence="1">The sequence shown here is derived from an EMBL/GenBank/DDBJ whole genome shotgun (WGS) entry which is preliminary data.</text>
</comment>